<feature type="domain" description="Sodium/calcium exchanger membrane region" evidence="6">
    <location>
        <begin position="5"/>
        <end position="151"/>
    </location>
</feature>
<organism evidence="7 8">
    <name type="scientific">Candidatus Falkowbacteria bacterium RIFOXYC2_FULL_36_12</name>
    <dbReference type="NCBI Taxonomy" id="1798002"/>
    <lineage>
        <taxon>Bacteria</taxon>
        <taxon>Candidatus Falkowiibacteriota</taxon>
    </lineage>
</organism>
<evidence type="ECO:0000313" key="8">
    <source>
        <dbReference type="Proteomes" id="UP000179001"/>
    </source>
</evidence>
<feature type="transmembrane region" description="Helical" evidence="5">
    <location>
        <begin position="105"/>
        <end position="124"/>
    </location>
</feature>
<dbReference type="PANTHER" id="PTHR10846">
    <property type="entry name" value="SODIUM/POTASSIUM/CALCIUM EXCHANGER"/>
    <property type="match status" value="1"/>
</dbReference>
<dbReference type="STRING" id="1798002.A2478_00210"/>
<feature type="transmembrane region" description="Helical" evidence="5">
    <location>
        <begin position="35"/>
        <end position="56"/>
    </location>
</feature>
<dbReference type="Gene3D" id="1.20.1420.30">
    <property type="entry name" value="NCX, central ion-binding region"/>
    <property type="match status" value="1"/>
</dbReference>
<feature type="transmembrane region" description="Helical" evidence="5">
    <location>
        <begin position="270"/>
        <end position="289"/>
    </location>
</feature>
<dbReference type="InterPro" id="IPR004837">
    <property type="entry name" value="NaCa_Exmemb"/>
</dbReference>
<dbReference type="AlphaFoldDB" id="A0A1F5SVW1"/>
<comment type="caution">
    <text evidence="7">The sequence shown here is derived from an EMBL/GenBank/DDBJ whole genome shotgun (WGS) entry which is preliminary data.</text>
</comment>
<dbReference type="PANTHER" id="PTHR10846:SF8">
    <property type="entry name" value="INNER MEMBRANE PROTEIN YRBG"/>
    <property type="match status" value="1"/>
</dbReference>
<feature type="transmembrane region" description="Helical" evidence="5">
    <location>
        <begin position="236"/>
        <end position="258"/>
    </location>
</feature>
<name>A0A1F5SVW1_9BACT</name>
<dbReference type="EMBL" id="MFGJ01000008">
    <property type="protein sequence ID" value="OGF30864.1"/>
    <property type="molecule type" value="Genomic_DNA"/>
</dbReference>
<feature type="transmembrane region" description="Helical" evidence="5">
    <location>
        <begin position="295"/>
        <end position="315"/>
    </location>
</feature>
<keyword evidence="4 5" id="KW-0472">Membrane</keyword>
<reference evidence="7 8" key="1">
    <citation type="journal article" date="2016" name="Nat. Commun.">
        <title>Thousands of microbial genomes shed light on interconnected biogeochemical processes in an aquifer system.</title>
        <authorList>
            <person name="Anantharaman K."/>
            <person name="Brown C.T."/>
            <person name="Hug L.A."/>
            <person name="Sharon I."/>
            <person name="Castelle C.J."/>
            <person name="Probst A.J."/>
            <person name="Thomas B.C."/>
            <person name="Singh A."/>
            <person name="Wilkins M.J."/>
            <person name="Karaoz U."/>
            <person name="Brodie E.L."/>
            <person name="Williams K.H."/>
            <person name="Hubbard S.S."/>
            <person name="Banfield J.F."/>
        </authorList>
    </citation>
    <scope>NUCLEOTIDE SEQUENCE [LARGE SCALE GENOMIC DNA]</scope>
</reference>
<evidence type="ECO:0000256" key="2">
    <source>
        <dbReference type="ARBA" id="ARBA00022692"/>
    </source>
</evidence>
<feature type="domain" description="Sodium/calcium exchanger membrane region" evidence="6">
    <location>
        <begin position="174"/>
        <end position="314"/>
    </location>
</feature>
<accession>A0A1F5SVW1</accession>
<evidence type="ECO:0000256" key="5">
    <source>
        <dbReference type="SAM" id="Phobius"/>
    </source>
</evidence>
<dbReference type="InterPro" id="IPR044880">
    <property type="entry name" value="NCX_ion-bd_dom_sf"/>
</dbReference>
<comment type="subcellular location">
    <subcellularLocation>
        <location evidence="1">Membrane</location>
        <topology evidence="1">Multi-pass membrane protein</topology>
    </subcellularLocation>
</comment>
<dbReference type="GO" id="GO:0006874">
    <property type="term" value="P:intracellular calcium ion homeostasis"/>
    <property type="evidence" value="ECO:0007669"/>
    <property type="project" value="TreeGrafter"/>
</dbReference>
<dbReference type="Pfam" id="PF01699">
    <property type="entry name" value="Na_Ca_ex"/>
    <property type="match status" value="2"/>
</dbReference>
<dbReference type="GO" id="GO:0008273">
    <property type="term" value="F:calcium, potassium:sodium antiporter activity"/>
    <property type="evidence" value="ECO:0007669"/>
    <property type="project" value="TreeGrafter"/>
</dbReference>
<evidence type="ECO:0000256" key="4">
    <source>
        <dbReference type="ARBA" id="ARBA00023136"/>
    </source>
</evidence>
<feature type="transmembrane region" description="Helical" evidence="5">
    <location>
        <begin position="68"/>
        <end position="90"/>
    </location>
</feature>
<dbReference type="Proteomes" id="UP000179001">
    <property type="component" value="Unassembled WGS sequence"/>
</dbReference>
<keyword evidence="2 5" id="KW-0812">Transmembrane</keyword>
<keyword evidence="3 5" id="KW-1133">Transmembrane helix</keyword>
<protein>
    <submittedName>
        <fullName evidence="7">Sodium:proton exchanger</fullName>
    </submittedName>
</protein>
<evidence type="ECO:0000259" key="6">
    <source>
        <dbReference type="Pfam" id="PF01699"/>
    </source>
</evidence>
<dbReference type="NCBIfam" id="TIGR00367">
    <property type="entry name" value="calcium/sodium antiporter"/>
    <property type="match status" value="1"/>
</dbReference>
<feature type="transmembrane region" description="Helical" evidence="5">
    <location>
        <begin position="136"/>
        <end position="154"/>
    </location>
</feature>
<evidence type="ECO:0000256" key="3">
    <source>
        <dbReference type="ARBA" id="ARBA00022989"/>
    </source>
</evidence>
<evidence type="ECO:0000256" key="1">
    <source>
        <dbReference type="ARBA" id="ARBA00004141"/>
    </source>
</evidence>
<dbReference type="InterPro" id="IPR004481">
    <property type="entry name" value="K/Na/Ca-exchanger"/>
</dbReference>
<dbReference type="GO" id="GO:0005886">
    <property type="term" value="C:plasma membrane"/>
    <property type="evidence" value="ECO:0007669"/>
    <property type="project" value="TreeGrafter"/>
</dbReference>
<proteinExistence type="predicted"/>
<sequence length="317" mass="33802">MLIPILILIFSFTLLIKSADILVDGAASLAKKLKIPPIAIGLTIIAFGTSAPELIVNIFSSLSGANEIALGNILGSNIANILLILGIAATLKTLRVQQSTTWKEIPFSLLAIIVLGVLVNDTLLAGTTSILSRADGIILMAFFIIFLYYTYGIAKNSKLETSEVKTYSNILSSLMIVGGLIGLTIGGKFVVDSAVSLATLLGVSQAFIGLTIVALGTSLPELVVSAVAAYKNHADIAVGNIVGSNIFNIFWILGLSAIISPITFNTNMNLDLLITMIVTILLIIFIFIGERHTLNRWHGISFILLYVAYITLLIIRG</sequence>
<dbReference type="GO" id="GO:0005262">
    <property type="term" value="F:calcium channel activity"/>
    <property type="evidence" value="ECO:0007669"/>
    <property type="project" value="TreeGrafter"/>
</dbReference>
<feature type="transmembrane region" description="Helical" evidence="5">
    <location>
        <begin position="166"/>
        <end position="185"/>
    </location>
</feature>
<gene>
    <name evidence="7" type="ORF">A2478_00210</name>
</gene>
<evidence type="ECO:0000313" key="7">
    <source>
        <dbReference type="EMBL" id="OGF30864.1"/>
    </source>
</evidence>